<sequence>MALCAKHASRIPKKAEAVKFVHRKRHDKAVAEEDIGDGGVWQRAILMGDKCRPLDFSGVIYYDSKGNQVEELPFRSPRASPMPAYLSPN</sequence>
<protein>
    <submittedName>
        <fullName evidence="1">Oleosin</fullName>
    </submittedName>
</protein>
<organism evidence="1 2">
    <name type="scientific">Hibiscus syriacus</name>
    <name type="common">Rose of Sharon</name>
    <dbReference type="NCBI Taxonomy" id="106335"/>
    <lineage>
        <taxon>Eukaryota</taxon>
        <taxon>Viridiplantae</taxon>
        <taxon>Streptophyta</taxon>
        <taxon>Embryophyta</taxon>
        <taxon>Tracheophyta</taxon>
        <taxon>Spermatophyta</taxon>
        <taxon>Magnoliopsida</taxon>
        <taxon>eudicotyledons</taxon>
        <taxon>Gunneridae</taxon>
        <taxon>Pentapetalae</taxon>
        <taxon>rosids</taxon>
        <taxon>malvids</taxon>
        <taxon>Malvales</taxon>
        <taxon>Malvaceae</taxon>
        <taxon>Malvoideae</taxon>
        <taxon>Hibiscus</taxon>
    </lineage>
</organism>
<gene>
    <name evidence="1" type="ORF">F3Y22_tig00012307pilonHSYRG00053</name>
</gene>
<dbReference type="EMBL" id="VEPZ02000518">
    <property type="protein sequence ID" value="KAE8723601.1"/>
    <property type="molecule type" value="Genomic_DNA"/>
</dbReference>
<dbReference type="Proteomes" id="UP000436088">
    <property type="component" value="Unassembled WGS sequence"/>
</dbReference>
<comment type="caution">
    <text evidence="1">The sequence shown here is derived from an EMBL/GenBank/DDBJ whole genome shotgun (WGS) entry which is preliminary data.</text>
</comment>
<reference evidence="1" key="1">
    <citation type="submission" date="2019-09" db="EMBL/GenBank/DDBJ databases">
        <title>Draft genome information of white flower Hibiscus syriacus.</title>
        <authorList>
            <person name="Kim Y.-M."/>
        </authorList>
    </citation>
    <scope>NUCLEOTIDE SEQUENCE [LARGE SCALE GENOMIC DNA]</scope>
    <source>
        <strain evidence="1">YM2019G1</strain>
    </source>
</reference>
<dbReference type="PANTHER" id="PTHR33237">
    <property type="entry name" value="F2P16.13 PROTEIN-RELATED"/>
    <property type="match status" value="1"/>
</dbReference>
<name>A0A6A3C6U8_HIBSY</name>
<evidence type="ECO:0000313" key="1">
    <source>
        <dbReference type="EMBL" id="KAE8723601.1"/>
    </source>
</evidence>
<proteinExistence type="predicted"/>
<keyword evidence="2" id="KW-1185">Reference proteome</keyword>
<evidence type="ECO:0000313" key="2">
    <source>
        <dbReference type="Proteomes" id="UP000436088"/>
    </source>
</evidence>
<accession>A0A6A3C6U8</accession>
<dbReference type="AlphaFoldDB" id="A0A6A3C6U8"/>
<dbReference type="PANTHER" id="PTHR33237:SF46">
    <property type="entry name" value="OS01G0606100 PROTEIN"/>
    <property type="match status" value="1"/>
</dbReference>